<dbReference type="SMART" id="SM00304">
    <property type="entry name" value="HAMP"/>
    <property type="match status" value="1"/>
</dbReference>
<keyword evidence="8" id="KW-1133">Transmembrane helix</keyword>
<dbReference type="PANTHER" id="PTHR43531:SF11">
    <property type="entry name" value="METHYL-ACCEPTING CHEMOTAXIS PROTEIN 3"/>
    <property type="match status" value="1"/>
</dbReference>
<dbReference type="Gene3D" id="1.10.287.950">
    <property type="entry name" value="Methyl-accepting chemotaxis protein"/>
    <property type="match status" value="1"/>
</dbReference>
<feature type="transmembrane region" description="Helical" evidence="8">
    <location>
        <begin position="92"/>
        <end position="113"/>
    </location>
</feature>
<evidence type="ECO:0000256" key="2">
    <source>
        <dbReference type="ARBA" id="ARBA00022481"/>
    </source>
</evidence>
<dbReference type="InterPro" id="IPR004090">
    <property type="entry name" value="Chemotax_Me-accpt_rcpt"/>
</dbReference>
<evidence type="ECO:0000259" key="9">
    <source>
        <dbReference type="PROSITE" id="PS50111"/>
    </source>
</evidence>
<keyword evidence="11" id="KW-0614">Plasmid</keyword>
<feature type="region of interest" description="Disordered" evidence="7">
    <location>
        <begin position="401"/>
        <end position="442"/>
    </location>
</feature>
<dbReference type="GO" id="GO:0007165">
    <property type="term" value="P:signal transduction"/>
    <property type="evidence" value="ECO:0007669"/>
    <property type="project" value="UniProtKB-KW"/>
</dbReference>
<dbReference type="PANTHER" id="PTHR43531">
    <property type="entry name" value="PROTEIN ICFG"/>
    <property type="match status" value="1"/>
</dbReference>
<dbReference type="CDD" id="cd06225">
    <property type="entry name" value="HAMP"/>
    <property type="match status" value="1"/>
</dbReference>
<organism evidence="11">
    <name type="scientific">Escherichia coli</name>
    <dbReference type="NCBI Taxonomy" id="562"/>
    <lineage>
        <taxon>Bacteria</taxon>
        <taxon>Pseudomonadati</taxon>
        <taxon>Pseudomonadota</taxon>
        <taxon>Gammaproteobacteria</taxon>
        <taxon>Enterobacterales</taxon>
        <taxon>Enterobacteriaceae</taxon>
        <taxon>Escherichia</taxon>
    </lineage>
</organism>
<proteinExistence type="inferred from homology"/>
<dbReference type="GO" id="GO:0005886">
    <property type="term" value="C:plasma membrane"/>
    <property type="evidence" value="ECO:0007669"/>
    <property type="project" value="UniProtKB-SubCell"/>
</dbReference>
<evidence type="ECO:0000256" key="8">
    <source>
        <dbReference type="SAM" id="Phobius"/>
    </source>
</evidence>
<keyword evidence="4 6" id="KW-0807">Transducer</keyword>
<dbReference type="PROSITE" id="PS50111">
    <property type="entry name" value="CHEMOTAXIS_TRANSDUC_2"/>
    <property type="match status" value="1"/>
</dbReference>
<keyword evidence="8" id="KW-0812">Transmembrane</keyword>
<dbReference type="Pfam" id="PF00015">
    <property type="entry name" value="MCPsignal"/>
    <property type="match status" value="1"/>
</dbReference>
<evidence type="ECO:0000313" key="11">
    <source>
        <dbReference type="EMBL" id="ADM26832.1"/>
    </source>
</evidence>
<dbReference type="PROSITE" id="PS50885">
    <property type="entry name" value="HAMP"/>
    <property type="match status" value="1"/>
</dbReference>
<evidence type="ECO:0000256" key="7">
    <source>
        <dbReference type="SAM" id="MobiDB-lite"/>
    </source>
</evidence>
<dbReference type="EMBL" id="GU441460">
    <property type="protein sequence ID" value="ADM26832.1"/>
    <property type="molecule type" value="Genomic_DNA"/>
</dbReference>
<dbReference type="FunFam" id="1.10.287.950:FF:000001">
    <property type="entry name" value="Methyl-accepting chemotaxis sensory transducer"/>
    <property type="match status" value="1"/>
</dbReference>
<evidence type="ECO:0000256" key="5">
    <source>
        <dbReference type="ARBA" id="ARBA00029447"/>
    </source>
</evidence>
<keyword evidence="3" id="KW-0145">Chemotaxis</keyword>
<feature type="domain" description="HAMP" evidence="10">
    <location>
        <begin position="115"/>
        <end position="167"/>
    </location>
</feature>
<dbReference type="PRINTS" id="PR00260">
    <property type="entry name" value="CHEMTRNSDUCR"/>
</dbReference>
<feature type="domain" description="Methyl-accepting transducer" evidence="9">
    <location>
        <begin position="172"/>
        <end position="387"/>
    </location>
</feature>
<evidence type="ECO:0000256" key="1">
    <source>
        <dbReference type="ARBA" id="ARBA00004429"/>
    </source>
</evidence>
<evidence type="ECO:0000256" key="6">
    <source>
        <dbReference type="PROSITE-ProRule" id="PRU00284"/>
    </source>
</evidence>
<evidence type="ECO:0000256" key="3">
    <source>
        <dbReference type="ARBA" id="ARBA00022500"/>
    </source>
</evidence>
<comment type="similarity">
    <text evidence="5">Belongs to the methyl-accepting chemotaxis (MCP) protein family.</text>
</comment>
<geneLocation type="plasmid" evidence="11">
    <name>pRZA92</name>
</geneLocation>
<dbReference type="InterPro" id="IPR004089">
    <property type="entry name" value="MCPsignal_dom"/>
</dbReference>
<dbReference type="AlphaFoldDB" id="E0XN38"/>
<reference evidence="11" key="1">
    <citation type="journal article" date="2010" name="Antimicrob. Agents Chemother.">
        <title>Association of the extended-spectrum beta-lactamase gene blaTLA-1 with a novel ISCR element, ISCR20.</title>
        <authorList>
            <person name="Bercot B."/>
            <person name="Poirel L."/>
            <person name="Silva-Sanchez J."/>
            <person name="Nordmann P."/>
        </authorList>
    </citation>
    <scope>NUCLEOTIDE SEQUENCE</scope>
    <source>
        <strain evidence="11">R170</strain>
        <plasmid evidence="11">pRZA92</plasmid>
    </source>
</reference>
<dbReference type="SMART" id="SM00283">
    <property type="entry name" value="MA"/>
    <property type="match status" value="1"/>
</dbReference>
<sequence>MGLVVANSRDAGIIGSSGSSLFQKEWDDTLSTIKGGKATITLSSGYIQTFSPIALGRTEKTWSVLIRVPSEVVMAEAKRLDDSLVSQSRLTITMQIIVGVVVLIASLILLWIFTGKMVKPLRRASAYANKVAEGDFSEHLEIDQDDEVGVMIDSLNSMVGKLSSVLADIKSSAVKVGSGSSELAKSSQMLSQGAANQASSIEQISASMEEMTSNIKQNAENAQTTEKIAMKSAQDAEDGGNAVNKGVEAMKLIASKTLIIEEIARSTNMLALNASIEAARAGEYGKGFAVVASEVGKLAERSQKEASEISKLSADSVTIAEQAGQTIQRIIPDIKKTAELVQEISAASSEQNSGAEQINRAIMQLDQVVQQNASTAEETAGTAEQLSGQAEQNEYRHQFLQPFKRRKPEAVADHARPLQRRRKTDYGETTRRKKNLPDQPDA</sequence>
<keyword evidence="2" id="KW-0488">Methylation</keyword>
<evidence type="ECO:0000259" key="10">
    <source>
        <dbReference type="PROSITE" id="PS50885"/>
    </source>
</evidence>
<name>E0XN38_ECOLX</name>
<evidence type="ECO:0000256" key="4">
    <source>
        <dbReference type="ARBA" id="ARBA00023224"/>
    </source>
</evidence>
<dbReference type="InterPro" id="IPR051310">
    <property type="entry name" value="MCP_chemotaxis"/>
</dbReference>
<keyword evidence="8" id="KW-0472">Membrane</keyword>
<accession>E0XN38</accession>
<dbReference type="GO" id="GO:0004888">
    <property type="term" value="F:transmembrane signaling receptor activity"/>
    <property type="evidence" value="ECO:0007669"/>
    <property type="project" value="InterPro"/>
</dbReference>
<dbReference type="InterPro" id="IPR003660">
    <property type="entry name" value="HAMP_dom"/>
</dbReference>
<dbReference type="SUPFAM" id="SSF58104">
    <property type="entry name" value="Methyl-accepting chemotaxis protein (MCP) signaling domain"/>
    <property type="match status" value="1"/>
</dbReference>
<dbReference type="Pfam" id="PF00672">
    <property type="entry name" value="HAMP"/>
    <property type="match status" value="1"/>
</dbReference>
<dbReference type="GO" id="GO:0006935">
    <property type="term" value="P:chemotaxis"/>
    <property type="evidence" value="ECO:0007669"/>
    <property type="project" value="UniProtKB-KW"/>
</dbReference>
<comment type="subcellular location">
    <subcellularLocation>
        <location evidence="1">Cell inner membrane</location>
        <topology evidence="1">Multi-pass membrane protein</topology>
    </subcellularLocation>
</comment>
<protein>
    <submittedName>
        <fullName evidence="11">Methyl-accepting chemotaxis protein</fullName>
    </submittedName>
</protein>